<dbReference type="OrthoDB" id="5535068at2759"/>
<dbReference type="STRING" id="436010.A0A166R9Y7"/>
<dbReference type="EMBL" id="KV417505">
    <property type="protein sequence ID" value="KZP28057.1"/>
    <property type="molecule type" value="Genomic_DNA"/>
</dbReference>
<dbReference type="PROSITE" id="PS50158">
    <property type="entry name" value="ZF_CCHC"/>
    <property type="match status" value="1"/>
</dbReference>
<dbReference type="AlphaFoldDB" id="A0A166R9Y7"/>
<evidence type="ECO:0000256" key="1">
    <source>
        <dbReference type="PROSITE-ProRule" id="PRU00047"/>
    </source>
</evidence>
<evidence type="ECO:0000313" key="5">
    <source>
        <dbReference type="Proteomes" id="UP000076532"/>
    </source>
</evidence>
<feature type="compositionally biased region" description="Low complexity" evidence="2">
    <location>
        <begin position="247"/>
        <end position="256"/>
    </location>
</feature>
<feature type="region of interest" description="Disordered" evidence="2">
    <location>
        <begin position="203"/>
        <end position="283"/>
    </location>
</feature>
<dbReference type="GO" id="GO:0008270">
    <property type="term" value="F:zinc ion binding"/>
    <property type="evidence" value="ECO:0007669"/>
    <property type="project" value="UniProtKB-KW"/>
</dbReference>
<feature type="compositionally biased region" description="Basic residues" evidence="2">
    <location>
        <begin position="234"/>
        <end position="246"/>
    </location>
</feature>
<dbReference type="SUPFAM" id="SSF50630">
    <property type="entry name" value="Acid proteases"/>
    <property type="match status" value="1"/>
</dbReference>
<feature type="domain" description="CCHC-type" evidence="3">
    <location>
        <begin position="380"/>
        <end position="394"/>
    </location>
</feature>
<dbReference type="Proteomes" id="UP000076532">
    <property type="component" value="Unassembled WGS sequence"/>
</dbReference>
<sequence>MVTLAPVPSILTMPLASSKVAPQKFTGNYHKVRAFLIHYELLLEQHSIHDGRNRCELVTRYVSDKVAEFIEALDSYNAQNWVALKQDILKYYDADKDTKKYRVEDLTKLVQHCKKQRIRNLAEWRHYGRKFITIGGWLLRKTKINSDAYATQYWSGIPRNLRGKLENRLVANNPARSLSTPFTVDEINAAAEGLLQRDRFDSHVANSDSDNDSGSDTDSESSDDSDDLKDMRNRIKKKARYRKGKGRLSVSQSESSSSEDDIPVARIRSHKSQKNKVKGKSEPEIESMIKELNSMSAHDPSYAVLVLRALKIDPNVLKVVRAPEAGPAVAPPQLGGPPPSQYFPPRTNPTFQRQAPPHMQLQPGYAPPWQFNGSPQVSTCFGCNQNGHIMSHCPGIRELEVSGAIRRNDHGRMTLANGNMIPRYSGEPLVDAAKRAMTAPPPVVVSNLVNILSDEDLLAAAVVDNWGRNQMSYVFPAERVEKHTLAKRKQVMDGVYVPARPKPGNTPRSPTKLSPIAITKPTVKPTPQRTGPKAQVPGESRRPEFDGQNDDDILDDEQRHKHRTDRQQVQSRNHGPVVNDTAKLHDSYPKRVIVTRQSEITSFTKPVDILNRILNSRMELCIGEIMGISKEISSMISDKMKLRPQRSDNPTSKVLPVATSFVVKDRGTLIKLIMQCDGPPFAAIIDTGSMVNIVSQTVCNENLNQPVDYSKTMQIADANGGAGVLCGLLTNVPLCCGNVCTPADLYVKAGAPFEMLLGRPWQRDNLITIDERVSGTYIIF</sequence>
<feature type="compositionally biased region" description="Basic residues" evidence="2">
    <location>
        <begin position="267"/>
        <end position="278"/>
    </location>
</feature>
<evidence type="ECO:0000256" key="2">
    <source>
        <dbReference type="SAM" id="MobiDB-lite"/>
    </source>
</evidence>
<accession>A0A166R9Y7</accession>
<keyword evidence="1" id="KW-0862">Zinc</keyword>
<keyword evidence="1" id="KW-0863">Zinc-finger</keyword>
<proteinExistence type="predicted"/>
<feature type="region of interest" description="Disordered" evidence="2">
    <location>
        <begin position="495"/>
        <end position="582"/>
    </location>
</feature>
<keyword evidence="5" id="KW-1185">Reference proteome</keyword>
<dbReference type="Gene3D" id="2.40.70.10">
    <property type="entry name" value="Acid Proteases"/>
    <property type="match status" value="1"/>
</dbReference>
<reference evidence="4 5" key="1">
    <citation type="journal article" date="2016" name="Mol. Biol. Evol.">
        <title>Comparative Genomics of Early-Diverging Mushroom-Forming Fungi Provides Insights into the Origins of Lignocellulose Decay Capabilities.</title>
        <authorList>
            <person name="Nagy L.G."/>
            <person name="Riley R."/>
            <person name="Tritt A."/>
            <person name="Adam C."/>
            <person name="Daum C."/>
            <person name="Floudas D."/>
            <person name="Sun H."/>
            <person name="Yadav J.S."/>
            <person name="Pangilinan J."/>
            <person name="Larsson K.H."/>
            <person name="Matsuura K."/>
            <person name="Barry K."/>
            <person name="Labutti K."/>
            <person name="Kuo R."/>
            <person name="Ohm R.A."/>
            <person name="Bhattacharya S.S."/>
            <person name="Shirouzu T."/>
            <person name="Yoshinaga Y."/>
            <person name="Martin F.M."/>
            <person name="Grigoriev I.V."/>
            <person name="Hibbett D.S."/>
        </authorList>
    </citation>
    <scope>NUCLEOTIDE SEQUENCE [LARGE SCALE GENOMIC DNA]</scope>
    <source>
        <strain evidence="4 5">CBS 109695</strain>
    </source>
</reference>
<evidence type="ECO:0000259" key="3">
    <source>
        <dbReference type="PROSITE" id="PS50158"/>
    </source>
</evidence>
<feature type="non-terminal residue" evidence="4">
    <location>
        <position position="780"/>
    </location>
</feature>
<dbReference type="InterPro" id="IPR021109">
    <property type="entry name" value="Peptidase_aspartic_dom_sf"/>
</dbReference>
<keyword evidence="1" id="KW-0479">Metal-binding</keyword>
<protein>
    <recommendedName>
        <fullName evidence="3">CCHC-type domain-containing protein</fullName>
    </recommendedName>
</protein>
<organism evidence="4 5">
    <name type="scientific">Athelia psychrophila</name>
    <dbReference type="NCBI Taxonomy" id="1759441"/>
    <lineage>
        <taxon>Eukaryota</taxon>
        <taxon>Fungi</taxon>
        <taxon>Dikarya</taxon>
        <taxon>Basidiomycota</taxon>
        <taxon>Agaricomycotina</taxon>
        <taxon>Agaricomycetes</taxon>
        <taxon>Agaricomycetidae</taxon>
        <taxon>Atheliales</taxon>
        <taxon>Atheliaceae</taxon>
        <taxon>Athelia</taxon>
    </lineage>
</organism>
<dbReference type="GO" id="GO:0003676">
    <property type="term" value="F:nucleic acid binding"/>
    <property type="evidence" value="ECO:0007669"/>
    <property type="project" value="InterPro"/>
</dbReference>
<feature type="compositionally biased region" description="Acidic residues" evidence="2">
    <location>
        <begin position="209"/>
        <end position="227"/>
    </location>
</feature>
<gene>
    <name evidence="4" type="ORF">FIBSPDRAFT_729688</name>
</gene>
<dbReference type="CDD" id="cd00303">
    <property type="entry name" value="retropepsin_like"/>
    <property type="match status" value="1"/>
</dbReference>
<name>A0A166R9Y7_9AGAM</name>
<evidence type="ECO:0000313" key="4">
    <source>
        <dbReference type="EMBL" id="KZP28057.1"/>
    </source>
</evidence>
<dbReference type="InterPro" id="IPR001878">
    <property type="entry name" value="Znf_CCHC"/>
</dbReference>